<organism evidence="1 2">
    <name type="scientific">Schistosoma mekongi</name>
    <name type="common">Parasitic worm</name>
    <dbReference type="NCBI Taxonomy" id="38744"/>
    <lineage>
        <taxon>Eukaryota</taxon>
        <taxon>Metazoa</taxon>
        <taxon>Spiralia</taxon>
        <taxon>Lophotrochozoa</taxon>
        <taxon>Platyhelminthes</taxon>
        <taxon>Trematoda</taxon>
        <taxon>Digenea</taxon>
        <taxon>Strigeidida</taxon>
        <taxon>Schistosomatoidea</taxon>
        <taxon>Schistosomatidae</taxon>
        <taxon>Schistosoma</taxon>
    </lineage>
</organism>
<dbReference type="AlphaFoldDB" id="A0AAE1ZBG0"/>
<keyword evidence="2" id="KW-1185">Reference proteome</keyword>
<gene>
    <name evidence="1" type="ORF">MN116_005495</name>
</gene>
<accession>A0AAE1ZBG0</accession>
<dbReference type="Proteomes" id="UP001292079">
    <property type="component" value="Unassembled WGS sequence"/>
</dbReference>
<sequence>MGLASTTDSQLREDSSDQDDFLSQIVCGEDYIYNKAYHSEFSSDYNLNNTDQLSSATDNVTKARQLGIIHGAKLASEFGFCYGMVLEIISSRQQFHYFNTSSTTNLNVDHHNHRIELMKKKNNHIFKLASNLYEYLINSPGLIQLSNNNSPQLNKTIKLTFDENDEILKFVRNKMKQLKSLLDIHSINEKMSNLTF</sequence>
<evidence type="ECO:0000313" key="1">
    <source>
        <dbReference type="EMBL" id="KAK4471095.1"/>
    </source>
</evidence>
<dbReference type="EMBL" id="JALJAT010000003">
    <property type="protein sequence ID" value="KAK4471095.1"/>
    <property type="molecule type" value="Genomic_DNA"/>
</dbReference>
<reference evidence="1" key="2">
    <citation type="journal article" date="2023" name="Infect Dis Poverty">
        <title>Chromosome-scale genome of the human blood fluke Schistosoma mekongi and its implications for public health.</title>
        <authorList>
            <person name="Zhou M."/>
            <person name="Xu L."/>
            <person name="Xu D."/>
            <person name="Chen W."/>
            <person name="Khan J."/>
            <person name="Hu Y."/>
            <person name="Huang H."/>
            <person name="Wei H."/>
            <person name="Zhang Y."/>
            <person name="Chusongsang P."/>
            <person name="Tanasarnprasert K."/>
            <person name="Hu X."/>
            <person name="Limpanont Y."/>
            <person name="Lv Z."/>
        </authorList>
    </citation>
    <scope>NUCLEOTIDE SEQUENCE</scope>
    <source>
        <strain evidence="1">LV_2022a</strain>
    </source>
</reference>
<reference evidence="1" key="1">
    <citation type="submission" date="2022-04" db="EMBL/GenBank/DDBJ databases">
        <authorList>
            <person name="Xu L."/>
            <person name="Lv Z."/>
        </authorList>
    </citation>
    <scope>NUCLEOTIDE SEQUENCE</scope>
    <source>
        <strain evidence="1">LV_2022a</strain>
    </source>
</reference>
<comment type="caution">
    <text evidence="1">The sequence shown here is derived from an EMBL/GenBank/DDBJ whole genome shotgun (WGS) entry which is preliminary data.</text>
</comment>
<proteinExistence type="predicted"/>
<name>A0AAE1ZBG0_SCHME</name>
<protein>
    <submittedName>
        <fullName evidence="1">Uncharacterized protein</fullName>
    </submittedName>
</protein>
<evidence type="ECO:0000313" key="2">
    <source>
        <dbReference type="Proteomes" id="UP001292079"/>
    </source>
</evidence>